<name>A0AAF0TLQ6_SOLVR</name>
<evidence type="ECO:0000313" key="8">
    <source>
        <dbReference type="EMBL" id="WMV24291.1"/>
    </source>
</evidence>
<gene>
    <name evidence="8" type="ORF">MTR67_017676</name>
</gene>
<dbReference type="Proteomes" id="UP001234989">
    <property type="component" value="Chromosome 4"/>
</dbReference>
<evidence type="ECO:0000256" key="6">
    <source>
        <dbReference type="ARBA" id="ARBA00022918"/>
    </source>
</evidence>
<dbReference type="AlphaFoldDB" id="A0AAF0TLQ6"/>
<dbReference type="GO" id="GO:0004519">
    <property type="term" value="F:endonuclease activity"/>
    <property type="evidence" value="ECO:0007669"/>
    <property type="project" value="UniProtKB-KW"/>
</dbReference>
<organism evidence="8 9">
    <name type="scientific">Solanum verrucosum</name>
    <dbReference type="NCBI Taxonomy" id="315347"/>
    <lineage>
        <taxon>Eukaryota</taxon>
        <taxon>Viridiplantae</taxon>
        <taxon>Streptophyta</taxon>
        <taxon>Embryophyta</taxon>
        <taxon>Tracheophyta</taxon>
        <taxon>Spermatophyta</taxon>
        <taxon>Magnoliopsida</taxon>
        <taxon>eudicotyledons</taxon>
        <taxon>Gunneridae</taxon>
        <taxon>Pentapetalae</taxon>
        <taxon>asterids</taxon>
        <taxon>lamiids</taxon>
        <taxon>Solanales</taxon>
        <taxon>Solanaceae</taxon>
        <taxon>Solanoideae</taxon>
        <taxon>Solaneae</taxon>
        <taxon>Solanum</taxon>
    </lineage>
</organism>
<evidence type="ECO:0000256" key="3">
    <source>
        <dbReference type="ARBA" id="ARBA00022722"/>
    </source>
</evidence>
<keyword evidence="4" id="KW-0255">Endonuclease</keyword>
<dbReference type="Pfam" id="PF17917">
    <property type="entry name" value="RT_RNaseH"/>
    <property type="match status" value="1"/>
</dbReference>
<keyword evidence="9" id="KW-1185">Reference proteome</keyword>
<proteinExistence type="predicted"/>
<dbReference type="PANTHER" id="PTHR34072:SF59">
    <property type="entry name" value="CCHC-TYPE INTEGRASE"/>
    <property type="match status" value="1"/>
</dbReference>
<reference evidence="8" key="1">
    <citation type="submission" date="2023-08" db="EMBL/GenBank/DDBJ databases">
        <title>A de novo genome assembly of Solanum verrucosum Schlechtendal, a Mexican diploid species geographically isolated from the other diploid A-genome species in potato relatives.</title>
        <authorList>
            <person name="Hosaka K."/>
        </authorList>
    </citation>
    <scope>NUCLEOTIDE SEQUENCE</scope>
    <source>
        <tissue evidence="8">Young leaves</tissue>
    </source>
</reference>
<feature type="domain" description="Reverse transcriptase RNase H-like" evidence="7">
    <location>
        <begin position="39"/>
        <end position="123"/>
    </location>
</feature>
<evidence type="ECO:0000256" key="4">
    <source>
        <dbReference type="ARBA" id="ARBA00022759"/>
    </source>
</evidence>
<evidence type="ECO:0000259" key="7">
    <source>
        <dbReference type="Pfam" id="PF17917"/>
    </source>
</evidence>
<protein>
    <recommendedName>
        <fullName evidence="7">Reverse transcriptase RNase H-like domain-containing protein</fullName>
    </recommendedName>
</protein>
<evidence type="ECO:0000256" key="5">
    <source>
        <dbReference type="ARBA" id="ARBA00022801"/>
    </source>
</evidence>
<dbReference type="EMBL" id="CP133615">
    <property type="protein sequence ID" value="WMV24291.1"/>
    <property type="molecule type" value="Genomic_DNA"/>
</dbReference>
<keyword evidence="3" id="KW-0540">Nuclease</keyword>
<evidence type="ECO:0000256" key="1">
    <source>
        <dbReference type="ARBA" id="ARBA00022679"/>
    </source>
</evidence>
<evidence type="ECO:0000313" key="9">
    <source>
        <dbReference type="Proteomes" id="UP001234989"/>
    </source>
</evidence>
<keyword evidence="2" id="KW-0548">Nucleotidyltransferase</keyword>
<keyword evidence="1" id="KW-0808">Transferase</keyword>
<keyword evidence="5" id="KW-0378">Hydrolase</keyword>
<accession>A0AAF0TLQ6</accession>
<dbReference type="PANTHER" id="PTHR34072">
    <property type="entry name" value="ENZYMATIC POLYPROTEIN-RELATED"/>
    <property type="match status" value="1"/>
</dbReference>
<keyword evidence="6" id="KW-0695">RNA-directed DNA polymerase</keyword>
<dbReference type="InterPro" id="IPR043502">
    <property type="entry name" value="DNA/RNA_pol_sf"/>
</dbReference>
<dbReference type="GO" id="GO:0016787">
    <property type="term" value="F:hydrolase activity"/>
    <property type="evidence" value="ECO:0007669"/>
    <property type="project" value="UniProtKB-KW"/>
</dbReference>
<dbReference type="InterPro" id="IPR041373">
    <property type="entry name" value="RT_RNaseH"/>
</dbReference>
<dbReference type="SUPFAM" id="SSF56672">
    <property type="entry name" value="DNA/RNA polymerases"/>
    <property type="match status" value="1"/>
</dbReference>
<dbReference type="GO" id="GO:0003964">
    <property type="term" value="F:RNA-directed DNA polymerase activity"/>
    <property type="evidence" value="ECO:0007669"/>
    <property type="project" value="UniProtKB-KW"/>
</dbReference>
<evidence type="ECO:0000256" key="2">
    <source>
        <dbReference type="ARBA" id="ARBA00022695"/>
    </source>
</evidence>
<sequence>MEPSKIEVARGWTRPISPIEIRSIMGLTGYYKRFVQGHGLDGLLIQKVKVIAYASRLLKTHEKNYPTHDMELVTVVFVLKFWCHYLYGVYCKVFIYHRSLQYMFTQRDLNLRNRRRLEFLKDYDMTMLYYPWKANIVEDTLSRKTSCILSRYEWMTDRQLGMLRY</sequence>